<accession>A0A840CJR0</accession>
<reference evidence="1 2" key="1">
    <citation type="submission" date="2020-08" db="EMBL/GenBank/DDBJ databases">
        <title>Genomic Encyclopedia of Type Strains, Phase IV (KMG-IV): sequencing the most valuable type-strain genomes for metagenomic binning, comparative biology and taxonomic classification.</title>
        <authorList>
            <person name="Goeker M."/>
        </authorList>
    </citation>
    <scope>NUCLEOTIDE SEQUENCE [LARGE SCALE GENOMIC DNA]</scope>
    <source>
        <strain evidence="1 2">DSM 104969</strain>
    </source>
</reference>
<organism evidence="1 2">
    <name type="scientific">Dysgonomonas hofstadii</name>
    <dbReference type="NCBI Taxonomy" id="637886"/>
    <lineage>
        <taxon>Bacteria</taxon>
        <taxon>Pseudomonadati</taxon>
        <taxon>Bacteroidota</taxon>
        <taxon>Bacteroidia</taxon>
        <taxon>Bacteroidales</taxon>
        <taxon>Dysgonomonadaceae</taxon>
        <taxon>Dysgonomonas</taxon>
    </lineage>
</organism>
<protein>
    <submittedName>
        <fullName evidence="1">Uncharacterized protein</fullName>
    </submittedName>
</protein>
<name>A0A840CJR0_9BACT</name>
<keyword evidence="2" id="KW-1185">Reference proteome</keyword>
<sequence>MNEPPGRLEIKAMTREEFIKFLRDKGYQATISDTSEDYIDIKGITDEQLTELCGLYGTSGTSGKQSSKVGNWGCFSTKLETVPGHNPDVFQVSNELKRDYRIKVNTKNRIFE</sequence>
<dbReference type="RefSeq" id="WP_183306354.1">
    <property type="nucleotide sequence ID" value="NZ_JACIEP010000004.1"/>
</dbReference>
<gene>
    <name evidence="1" type="ORF">GGR21_001304</name>
</gene>
<evidence type="ECO:0000313" key="1">
    <source>
        <dbReference type="EMBL" id="MBB4035411.1"/>
    </source>
</evidence>
<dbReference type="AlphaFoldDB" id="A0A840CJR0"/>
<dbReference type="EMBL" id="JACIEP010000004">
    <property type="protein sequence ID" value="MBB4035411.1"/>
    <property type="molecule type" value="Genomic_DNA"/>
</dbReference>
<dbReference type="Proteomes" id="UP000555103">
    <property type="component" value="Unassembled WGS sequence"/>
</dbReference>
<comment type="caution">
    <text evidence="1">The sequence shown here is derived from an EMBL/GenBank/DDBJ whole genome shotgun (WGS) entry which is preliminary data.</text>
</comment>
<evidence type="ECO:0000313" key="2">
    <source>
        <dbReference type="Proteomes" id="UP000555103"/>
    </source>
</evidence>
<proteinExistence type="predicted"/>